<dbReference type="GO" id="GO:0032153">
    <property type="term" value="C:cell division site"/>
    <property type="evidence" value="ECO:0007669"/>
    <property type="project" value="TreeGrafter"/>
</dbReference>
<gene>
    <name evidence="3" type="ORF">C2869_14600</name>
</gene>
<dbReference type="SUPFAM" id="SSF51261">
    <property type="entry name" value="Duplicated hybrid motif"/>
    <property type="match status" value="1"/>
</dbReference>
<sequence>MLNSGTVYYRSLLAISIGILLSACSSNPHIPAPVESVYRGKTIHNFKPNTLKQNTYTVEKGETLYSIAFRAGKDFRELAKVNKILPPYTVYPGQLIKLSSSQKTTTVVTKKPFKTKTSKKTKTIPKKSNIKPTKKVANKKSEEYVGNVASVNKELTSDLGYKKTIKWQWPTKGKILKKFSKKELGNKGLDIGGKNGSPIFAAADGKVVYAGNALRGYGNLIIVKHSEDFLSAYAHNSKLLVSEQSWVKAGQQIAEMGRTDSDNVKLHFEVRYKGTTVDPLRYLPKK</sequence>
<feature type="domain" description="LysM" evidence="2">
    <location>
        <begin position="54"/>
        <end position="98"/>
    </location>
</feature>
<dbReference type="InterPro" id="IPR050570">
    <property type="entry name" value="Cell_wall_metabolism_enzyme"/>
</dbReference>
<dbReference type="RefSeq" id="WP_108603640.1">
    <property type="nucleotide sequence ID" value="NZ_CP026604.1"/>
</dbReference>
<dbReference type="KEGG" id="cate:C2869_14600"/>
<dbReference type="AlphaFoldDB" id="A0A2S0VTQ1"/>
<keyword evidence="4" id="KW-1185">Reference proteome</keyword>
<name>A0A2S0VTQ1_9ALTE</name>
<dbReference type="InterPro" id="IPR018392">
    <property type="entry name" value="LysM"/>
</dbReference>
<dbReference type="InterPro" id="IPR016047">
    <property type="entry name" value="M23ase_b-sheet_dom"/>
</dbReference>
<evidence type="ECO:0000313" key="3">
    <source>
        <dbReference type="EMBL" id="AWB67594.1"/>
    </source>
</evidence>
<reference evidence="3 4" key="1">
    <citation type="submission" date="2018-01" db="EMBL/GenBank/DDBJ databases">
        <title>Genome sequence of a Cantenovulum-like bacteria.</title>
        <authorList>
            <person name="Tan W.R."/>
            <person name="Lau N.-S."/>
            <person name="Go F."/>
            <person name="Amirul A.-A.A."/>
        </authorList>
    </citation>
    <scope>NUCLEOTIDE SEQUENCE [LARGE SCALE GENOMIC DNA]</scope>
    <source>
        <strain evidence="3 4">CCB-QB4</strain>
    </source>
</reference>
<dbReference type="OrthoDB" id="9795421at2"/>
<dbReference type="Pfam" id="PF01551">
    <property type="entry name" value="Peptidase_M23"/>
    <property type="match status" value="1"/>
</dbReference>
<dbReference type="CDD" id="cd00118">
    <property type="entry name" value="LysM"/>
    <property type="match status" value="1"/>
</dbReference>
<dbReference type="CDD" id="cd12797">
    <property type="entry name" value="M23_peptidase"/>
    <property type="match status" value="1"/>
</dbReference>
<dbReference type="GO" id="GO:0009279">
    <property type="term" value="C:cell outer membrane"/>
    <property type="evidence" value="ECO:0007669"/>
    <property type="project" value="TreeGrafter"/>
</dbReference>
<proteinExistence type="inferred from homology"/>
<protein>
    <recommendedName>
        <fullName evidence="2">LysM domain-containing protein</fullName>
    </recommendedName>
</protein>
<dbReference type="EMBL" id="CP026604">
    <property type="protein sequence ID" value="AWB67594.1"/>
    <property type="molecule type" value="Genomic_DNA"/>
</dbReference>
<dbReference type="Gene3D" id="2.70.70.10">
    <property type="entry name" value="Glucose Permease (Domain IIA)"/>
    <property type="match status" value="1"/>
</dbReference>
<dbReference type="GO" id="GO:0004222">
    <property type="term" value="F:metalloendopeptidase activity"/>
    <property type="evidence" value="ECO:0007669"/>
    <property type="project" value="TreeGrafter"/>
</dbReference>
<dbReference type="SMART" id="SM00257">
    <property type="entry name" value="LysM"/>
    <property type="match status" value="1"/>
</dbReference>
<organism evidence="3 4">
    <name type="scientific">Saccharobesus litoralis</name>
    <dbReference type="NCBI Taxonomy" id="2172099"/>
    <lineage>
        <taxon>Bacteria</taxon>
        <taxon>Pseudomonadati</taxon>
        <taxon>Pseudomonadota</taxon>
        <taxon>Gammaproteobacteria</taxon>
        <taxon>Alteromonadales</taxon>
        <taxon>Alteromonadaceae</taxon>
        <taxon>Saccharobesus</taxon>
    </lineage>
</organism>
<evidence type="ECO:0000259" key="2">
    <source>
        <dbReference type="PROSITE" id="PS51782"/>
    </source>
</evidence>
<dbReference type="InterPro" id="IPR036779">
    <property type="entry name" value="LysM_dom_sf"/>
</dbReference>
<accession>A0A2S0VTQ1</accession>
<dbReference type="Gene3D" id="3.10.350.10">
    <property type="entry name" value="LysM domain"/>
    <property type="match status" value="1"/>
</dbReference>
<dbReference type="PANTHER" id="PTHR21666">
    <property type="entry name" value="PEPTIDASE-RELATED"/>
    <property type="match status" value="1"/>
</dbReference>
<evidence type="ECO:0000313" key="4">
    <source>
        <dbReference type="Proteomes" id="UP000244441"/>
    </source>
</evidence>
<evidence type="ECO:0000256" key="1">
    <source>
        <dbReference type="ARBA" id="ARBA00038420"/>
    </source>
</evidence>
<dbReference type="Proteomes" id="UP000244441">
    <property type="component" value="Chromosome"/>
</dbReference>
<dbReference type="PROSITE" id="PS51782">
    <property type="entry name" value="LYSM"/>
    <property type="match status" value="1"/>
</dbReference>
<dbReference type="PANTHER" id="PTHR21666:SF263">
    <property type="entry name" value="MUREIN HYDROLASE ACTIVATOR NLPD"/>
    <property type="match status" value="1"/>
</dbReference>
<dbReference type="InterPro" id="IPR011055">
    <property type="entry name" value="Dup_hybrid_motif"/>
</dbReference>
<comment type="similarity">
    <text evidence="1">Belongs to the E.coli NlpD/Haemophilus LppB family.</text>
</comment>
<dbReference type="Pfam" id="PF01476">
    <property type="entry name" value="LysM"/>
    <property type="match status" value="1"/>
</dbReference>